<evidence type="ECO:0000256" key="2">
    <source>
        <dbReference type="SAM" id="Phobius"/>
    </source>
</evidence>
<sequence>MTNKKKRIIRRSLVIFSILLFVGCAAFLIYYLILQPAYSRKVTDKYRRMYYAAANDSNNYEQTTDKKGKKKEKLDISLDKSQKGLKDSNGILLKFSKLLEYNSDIKGWLTIPGTNIDYPVMQAFSGSDFYLTRDFEGHKDKNGSLYVDGHCNVKKPSKSILIHGHNMDSTGMMFHQLLKYKDINFYKEHPVITFDSIYKEAKWKIIAYVRLSGDMKVNQGFTYLKGNFKNKHEFMDFVYQLEMRSLYQCPVKVNENDHLLLLSTCSYEIGDYRTVVVARRVRKGESAKVDTSTAVMRSDVLYPSDWYNKYEGEEPTVISFEDEMSFEKPSWYDGEYTTPSAIGTTFTEKGNIYKVLSRDEVEFVGCENGNVEELIVPSEITNEKRTYKVVSMAKNCLANAYKLKTVRIGDNITEIPARTFTNCSKLEWIVFGKSLKKIGTKAFYKCEKLQIVRFKGTHLKEVGEKAFKGIHRRAVFRIPKQIYNRYMRFIKQSILSDDNKIKFKDYEVKEEETSN</sequence>
<keyword evidence="2" id="KW-0812">Transmembrane</keyword>
<dbReference type="EMBL" id="JACOOZ010000009">
    <property type="protein sequence ID" value="MBC5668693.1"/>
    <property type="molecule type" value="Genomic_DNA"/>
</dbReference>
<feature type="transmembrane region" description="Helical" evidence="2">
    <location>
        <begin position="12"/>
        <end position="33"/>
    </location>
</feature>
<keyword evidence="1" id="KW-0378">Hydrolase</keyword>
<accession>A0ABR7F500</accession>
<dbReference type="Proteomes" id="UP000597877">
    <property type="component" value="Unassembled WGS sequence"/>
</dbReference>
<name>A0ABR7F500_9FIRM</name>
<dbReference type="Pfam" id="PF13306">
    <property type="entry name" value="LRR_5"/>
    <property type="match status" value="1"/>
</dbReference>
<keyword evidence="4" id="KW-1185">Reference proteome</keyword>
<evidence type="ECO:0000256" key="1">
    <source>
        <dbReference type="ARBA" id="ARBA00022801"/>
    </source>
</evidence>
<dbReference type="PROSITE" id="PS51257">
    <property type="entry name" value="PROKAR_LIPOPROTEIN"/>
    <property type="match status" value="1"/>
</dbReference>
<dbReference type="SUPFAM" id="SSF52058">
    <property type="entry name" value="L domain-like"/>
    <property type="match status" value="1"/>
</dbReference>
<dbReference type="InterPro" id="IPR026906">
    <property type="entry name" value="LRR_5"/>
</dbReference>
<dbReference type="Gene3D" id="3.80.10.10">
    <property type="entry name" value="Ribonuclease Inhibitor"/>
    <property type="match status" value="1"/>
</dbReference>
<dbReference type="CDD" id="cd05826">
    <property type="entry name" value="Sortase_B"/>
    <property type="match status" value="1"/>
</dbReference>
<dbReference type="RefSeq" id="WP_118589666.1">
    <property type="nucleotide sequence ID" value="NZ_JACOOZ010000009.1"/>
</dbReference>
<dbReference type="InterPro" id="IPR023365">
    <property type="entry name" value="Sortase_dom-sf"/>
</dbReference>
<keyword evidence="2" id="KW-1133">Transmembrane helix</keyword>
<comment type="caution">
    <text evidence="3">The sequence shown here is derived from an EMBL/GenBank/DDBJ whole genome shotgun (WGS) entry which is preliminary data.</text>
</comment>
<organism evidence="3 4">
    <name type="scientific">Eubacterium segne</name>
    <dbReference type="NCBI Taxonomy" id="2763045"/>
    <lineage>
        <taxon>Bacteria</taxon>
        <taxon>Bacillati</taxon>
        <taxon>Bacillota</taxon>
        <taxon>Clostridia</taxon>
        <taxon>Eubacteriales</taxon>
        <taxon>Eubacteriaceae</taxon>
        <taxon>Eubacterium</taxon>
    </lineage>
</organism>
<dbReference type="Pfam" id="PF04203">
    <property type="entry name" value="Sortase"/>
    <property type="match status" value="1"/>
</dbReference>
<keyword evidence="2" id="KW-0472">Membrane</keyword>
<dbReference type="SUPFAM" id="SSF63817">
    <property type="entry name" value="Sortase"/>
    <property type="match status" value="1"/>
</dbReference>
<evidence type="ECO:0000313" key="4">
    <source>
        <dbReference type="Proteomes" id="UP000597877"/>
    </source>
</evidence>
<dbReference type="InterPro" id="IPR009835">
    <property type="entry name" value="SrtB"/>
</dbReference>
<evidence type="ECO:0000313" key="3">
    <source>
        <dbReference type="EMBL" id="MBC5668693.1"/>
    </source>
</evidence>
<reference evidence="3 4" key="1">
    <citation type="submission" date="2020-08" db="EMBL/GenBank/DDBJ databases">
        <title>Genome public.</title>
        <authorList>
            <person name="Liu C."/>
            <person name="Sun Q."/>
        </authorList>
    </citation>
    <scope>NUCLEOTIDE SEQUENCE [LARGE SCALE GENOMIC DNA]</scope>
    <source>
        <strain evidence="3 4">BX4</strain>
    </source>
</reference>
<proteinExistence type="predicted"/>
<dbReference type="Gene3D" id="2.40.260.10">
    <property type="entry name" value="Sortase"/>
    <property type="match status" value="1"/>
</dbReference>
<gene>
    <name evidence="3" type="ORF">H8S00_12000</name>
</gene>
<dbReference type="InterPro" id="IPR032675">
    <property type="entry name" value="LRR_dom_sf"/>
</dbReference>
<protein>
    <submittedName>
        <fullName evidence="3">Leucine-rich repeat protein</fullName>
    </submittedName>
</protein>
<dbReference type="InterPro" id="IPR005754">
    <property type="entry name" value="Sortase"/>
</dbReference>